<name>A0A0C9YNE6_9AGAM</name>
<sequence length="118" mass="13004">PFVQNVTIESPEGEQVRLRALFDDGAMVNAMCTTVFNKIKHRLRGWSNSSKMLRMANGTMTPATAQWSGTVQVGMARVQTTFIVFNSNGGWAFLVGKPLLKALKAKHDYSTDQVIVAD</sequence>
<organism evidence="1 2">
    <name type="scientific">Pisolithus microcarpus 441</name>
    <dbReference type="NCBI Taxonomy" id="765257"/>
    <lineage>
        <taxon>Eukaryota</taxon>
        <taxon>Fungi</taxon>
        <taxon>Dikarya</taxon>
        <taxon>Basidiomycota</taxon>
        <taxon>Agaricomycotina</taxon>
        <taxon>Agaricomycetes</taxon>
        <taxon>Agaricomycetidae</taxon>
        <taxon>Boletales</taxon>
        <taxon>Sclerodermatineae</taxon>
        <taxon>Pisolithaceae</taxon>
        <taxon>Pisolithus</taxon>
    </lineage>
</organism>
<proteinExistence type="predicted"/>
<keyword evidence="2" id="KW-1185">Reference proteome</keyword>
<protein>
    <recommendedName>
        <fullName evidence="3">Peptidase A2 domain-containing protein</fullName>
    </recommendedName>
</protein>
<feature type="non-terminal residue" evidence="1">
    <location>
        <position position="118"/>
    </location>
</feature>
<dbReference type="InterPro" id="IPR021109">
    <property type="entry name" value="Peptidase_aspartic_dom_sf"/>
</dbReference>
<dbReference type="HOGENOM" id="CLU_097628_1_1_1"/>
<dbReference type="EMBL" id="KN834153">
    <property type="protein sequence ID" value="KIK11827.1"/>
    <property type="molecule type" value="Genomic_DNA"/>
</dbReference>
<accession>A0A0C9YNE6</accession>
<evidence type="ECO:0008006" key="3">
    <source>
        <dbReference type="Google" id="ProtNLM"/>
    </source>
</evidence>
<dbReference type="AlphaFoldDB" id="A0A0C9YNE6"/>
<reference evidence="2" key="2">
    <citation type="submission" date="2015-01" db="EMBL/GenBank/DDBJ databases">
        <title>Evolutionary Origins and Diversification of the Mycorrhizal Mutualists.</title>
        <authorList>
            <consortium name="DOE Joint Genome Institute"/>
            <consortium name="Mycorrhizal Genomics Consortium"/>
            <person name="Kohler A."/>
            <person name="Kuo A."/>
            <person name="Nagy L.G."/>
            <person name="Floudas D."/>
            <person name="Copeland A."/>
            <person name="Barry K.W."/>
            <person name="Cichocki N."/>
            <person name="Veneault-Fourrey C."/>
            <person name="LaButti K."/>
            <person name="Lindquist E.A."/>
            <person name="Lipzen A."/>
            <person name="Lundell T."/>
            <person name="Morin E."/>
            <person name="Murat C."/>
            <person name="Riley R."/>
            <person name="Ohm R."/>
            <person name="Sun H."/>
            <person name="Tunlid A."/>
            <person name="Henrissat B."/>
            <person name="Grigoriev I.V."/>
            <person name="Hibbett D.S."/>
            <person name="Martin F."/>
        </authorList>
    </citation>
    <scope>NUCLEOTIDE SEQUENCE [LARGE SCALE GENOMIC DNA]</scope>
    <source>
        <strain evidence="2">441</strain>
    </source>
</reference>
<dbReference type="OrthoDB" id="3262237at2759"/>
<evidence type="ECO:0000313" key="2">
    <source>
        <dbReference type="Proteomes" id="UP000054018"/>
    </source>
</evidence>
<gene>
    <name evidence="1" type="ORF">PISMIDRAFT_37694</name>
</gene>
<feature type="non-terminal residue" evidence="1">
    <location>
        <position position="1"/>
    </location>
</feature>
<dbReference type="Proteomes" id="UP000054018">
    <property type="component" value="Unassembled WGS sequence"/>
</dbReference>
<evidence type="ECO:0000313" key="1">
    <source>
        <dbReference type="EMBL" id="KIK11827.1"/>
    </source>
</evidence>
<reference evidence="1 2" key="1">
    <citation type="submission" date="2014-04" db="EMBL/GenBank/DDBJ databases">
        <authorList>
            <consortium name="DOE Joint Genome Institute"/>
            <person name="Kuo A."/>
            <person name="Kohler A."/>
            <person name="Costa M.D."/>
            <person name="Nagy L.G."/>
            <person name="Floudas D."/>
            <person name="Copeland A."/>
            <person name="Barry K.W."/>
            <person name="Cichocki N."/>
            <person name="Veneault-Fourrey C."/>
            <person name="LaButti K."/>
            <person name="Lindquist E.A."/>
            <person name="Lipzen A."/>
            <person name="Lundell T."/>
            <person name="Morin E."/>
            <person name="Murat C."/>
            <person name="Sun H."/>
            <person name="Tunlid A."/>
            <person name="Henrissat B."/>
            <person name="Grigoriev I.V."/>
            <person name="Hibbett D.S."/>
            <person name="Martin F."/>
            <person name="Nordberg H.P."/>
            <person name="Cantor M.N."/>
            <person name="Hua S.X."/>
        </authorList>
    </citation>
    <scope>NUCLEOTIDE SEQUENCE [LARGE SCALE GENOMIC DNA]</scope>
    <source>
        <strain evidence="1 2">441</strain>
    </source>
</reference>
<dbReference type="Gene3D" id="2.40.70.10">
    <property type="entry name" value="Acid Proteases"/>
    <property type="match status" value="1"/>
</dbReference>